<keyword evidence="3" id="KW-1185">Reference proteome</keyword>
<feature type="compositionally biased region" description="Polar residues" evidence="1">
    <location>
        <begin position="109"/>
        <end position="119"/>
    </location>
</feature>
<dbReference type="EMBL" id="JAAAJB010000541">
    <property type="protein sequence ID" value="KAG0254063.1"/>
    <property type="molecule type" value="Genomic_DNA"/>
</dbReference>
<dbReference type="GO" id="GO:0007034">
    <property type="term" value="P:vacuolar transport"/>
    <property type="evidence" value="ECO:0007669"/>
    <property type="project" value="TreeGrafter"/>
</dbReference>
<reference evidence="2" key="1">
    <citation type="journal article" date="2020" name="Fungal Divers.">
        <title>Resolving the Mortierellaceae phylogeny through synthesis of multi-gene phylogenetics and phylogenomics.</title>
        <authorList>
            <person name="Vandepol N."/>
            <person name="Liber J."/>
            <person name="Desiro A."/>
            <person name="Na H."/>
            <person name="Kennedy M."/>
            <person name="Barry K."/>
            <person name="Grigoriev I.V."/>
            <person name="Miller A.N."/>
            <person name="O'Donnell K."/>
            <person name="Stajich J.E."/>
            <person name="Bonito G."/>
        </authorList>
    </citation>
    <scope>NUCLEOTIDE SEQUENCE</scope>
    <source>
        <strain evidence="2">BC1065</strain>
    </source>
</reference>
<accession>A0A9P6PXB1</accession>
<dbReference type="PANTHER" id="PTHR28218:SF1">
    <property type="entry name" value="VPS4-ASSOCIATED PROTEIN 1"/>
    <property type="match status" value="1"/>
</dbReference>
<evidence type="ECO:0000313" key="2">
    <source>
        <dbReference type="EMBL" id="KAG0254063.1"/>
    </source>
</evidence>
<gene>
    <name evidence="2" type="ORF">DFQ27_007072</name>
</gene>
<dbReference type="PANTHER" id="PTHR28218">
    <property type="entry name" value="VPS4-ASSOCIATED PROTEIN 1"/>
    <property type="match status" value="1"/>
</dbReference>
<dbReference type="GO" id="GO:0005768">
    <property type="term" value="C:endosome"/>
    <property type="evidence" value="ECO:0007669"/>
    <property type="project" value="TreeGrafter"/>
</dbReference>
<protein>
    <recommendedName>
        <fullName evidence="4">VPS4-associated protein 1</fullName>
    </recommendedName>
</protein>
<proteinExistence type="predicted"/>
<dbReference type="Proteomes" id="UP000807716">
    <property type="component" value="Unassembled WGS sequence"/>
</dbReference>
<name>A0A9P6PXB1_9FUNG</name>
<feature type="compositionally biased region" description="Pro residues" evidence="1">
    <location>
        <begin position="1"/>
        <end position="10"/>
    </location>
</feature>
<dbReference type="AlphaFoldDB" id="A0A9P6PXB1"/>
<feature type="compositionally biased region" description="Low complexity" evidence="1">
    <location>
        <begin position="11"/>
        <end position="20"/>
    </location>
</feature>
<feature type="region of interest" description="Disordered" evidence="1">
    <location>
        <begin position="1"/>
        <end position="27"/>
    </location>
</feature>
<comment type="caution">
    <text evidence="2">The sequence shown here is derived from an EMBL/GenBank/DDBJ whole genome shotgun (WGS) entry which is preliminary data.</text>
</comment>
<sequence length="211" mass="22749">MSSPSSPPSSPGAAAAAQQPLVNRYTDKTATQERPCFICLRPTTKVLASQQGGDWFYACPSHLQDTGFAKGEGIPTVPTVEALAAVAAARKKKAGLDAAKKKADEAKDSSNSPQQQQKSHAAKLGSAVLSGLGHVATKTAASVTSFYTDEDAIERKKLQDEVDRLEREARMKPAFWVLHRDIFYLRQAEVKKRTAKKALNGISFPRVPNGL</sequence>
<evidence type="ECO:0000256" key="1">
    <source>
        <dbReference type="SAM" id="MobiDB-lite"/>
    </source>
</evidence>
<organism evidence="2 3">
    <name type="scientific">Actinomortierella ambigua</name>
    <dbReference type="NCBI Taxonomy" id="1343610"/>
    <lineage>
        <taxon>Eukaryota</taxon>
        <taxon>Fungi</taxon>
        <taxon>Fungi incertae sedis</taxon>
        <taxon>Mucoromycota</taxon>
        <taxon>Mortierellomycotina</taxon>
        <taxon>Mortierellomycetes</taxon>
        <taxon>Mortierellales</taxon>
        <taxon>Mortierellaceae</taxon>
        <taxon>Actinomortierella</taxon>
    </lineage>
</organism>
<feature type="region of interest" description="Disordered" evidence="1">
    <location>
        <begin position="98"/>
        <end position="123"/>
    </location>
</feature>
<dbReference type="InterPro" id="IPR013640">
    <property type="entry name" value="Vfa1"/>
</dbReference>
<feature type="compositionally biased region" description="Basic and acidic residues" evidence="1">
    <location>
        <begin position="98"/>
        <end position="108"/>
    </location>
</feature>
<dbReference type="OrthoDB" id="2158714at2759"/>
<evidence type="ECO:0000313" key="3">
    <source>
        <dbReference type="Proteomes" id="UP000807716"/>
    </source>
</evidence>
<dbReference type="Pfam" id="PF08432">
    <property type="entry name" value="Vfa1"/>
    <property type="match status" value="1"/>
</dbReference>
<evidence type="ECO:0008006" key="4">
    <source>
        <dbReference type="Google" id="ProtNLM"/>
    </source>
</evidence>